<dbReference type="Gene3D" id="2.30.130.30">
    <property type="entry name" value="Hypothetical protein"/>
    <property type="match status" value="1"/>
</dbReference>
<dbReference type="Proteomes" id="UP000218765">
    <property type="component" value="Chromosome"/>
</dbReference>
<organism evidence="2 3">
    <name type="scientific">Thiohalobacter thiocyanaticus</name>
    <dbReference type="NCBI Taxonomy" id="585455"/>
    <lineage>
        <taxon>Bacteria</taxon>
        <taxon>Pseudomonadati</taxon>
        <taxon>Pseudomonadota</taxon>
        <taxon>Gammaproteobacteria</taxon>
        <taxon>Thiohalobacterales</taxon>
        <taxon>Thiohalobacteraceae</taxon>
        <taxon>Thiohalobacter</taxon>
    </lineage>
</organism>
<gene>
    <name evidence="2" type="ORF">FOKN1_1352</name>
</gene>
<dbReference type="SUPFAM" id="SSF88697">
    <property type="entry name" value="PUA domain-like"/>
    <property type="match status" value="1"/>
</dbReference>
<evidence type="ECO:0000256" key="1">
    <source>
        <dbReference type="SAM" id="MobiDB-lite"/>
    </source>
</evidence>
<keyword evidence="3" id="KW-1185">Reference proteome</keyword>
<accession>A0A1Z4VQ31</accession>
<evidence type="ECO:0000313" key="2">
    <source>
        <dbReference type="EMBL" id="BAZ93750.1"/>
    </source>
</evidence>
<name>A0A1Z4VQ31_9GAMM</name>
<proteinExistence type="predicted"/>
<protein>
    <recommendedName>
        <fullName evidence="4">ASCH domain-containing protein</fullName>
    </recommendedName>
</protein>
<feature type="region of interest" description="Disordered" evidence="1">
    <location>
        <begin position="144"/>
        <end position="168"/>
    </location>
</feature>
<dbReference type="OrthoDB" id="9800901at2"/>
<evidence type="ECO:0000313" key="3">
    <source>
        <dbReference type="Proteomes" id="UP000218765"/>
    </source>
</evidence>
<sequence>MPITEISRQVRDQIVAQVERAGWEVQLRKDGRDRYVKVLMFVSRRTGDTLYIPRQGMSVDGGGMPKYFRVVIHPDAAQPDCLDSENGITQARNRKTGSEYFASSNYQAFPVREGADEPAGICYDARDLEALGRLLDCLSERKSHATAETEPAATAQASESSGMPITDPQAHIPAQVVQRAESRTSTLATRPEGVLKSGLVIDSPHIERILEGEKIWEMRSSRTATRGWIALIRKGSGTVVGVTRIVDVLGPLSLDERLAALDKHRIDEAQLRSGEVEKWVYAWVLEEAQPLPRPVAYQHRSGAVIWVTLDEPVIEAICAQVKGLQPGNGVNTFIPNAGFKFPEASEIDADT</sequence>
<dbReference type="KEGG" id="ttc:FOKN1_1352"/>
<dbReference type="InterPro" id="IPR015947">
    <property type="entry name" value="PUA-like_sf"/>
</dbReference>
<feature type="compositionally biased region" description="Low complexity" evidence="1">
    <location>
        <begin position="148"/>
        <end position="161"/>
    </location>
</feature>
<reference evidence="2 3" key="1">
    <citation type="submission" date="2017-05" db="EMBL/GenBank/DDBJ databases">
        <title>Thiocyanate degradation by Thiohalobacter thiocyanaticus FOKN1.</title>
        <authorList>
            <person name="Oshiki M."/>
            <person name="Fukushima T."/>
            <person name="Kawano S."/>
            <person name="Nakagawa J."/>
        </authorList>
    </citation>
    <scope>NUCLEOTIDE SEQUENCE [LARGE SCALE GENOMIC DNA]</scope>
    <source>
        <strain evidence="2 3">FOKN1</strain>
    </source>
</reference>
<dbReference type="EMBL" id="AP018052">
    <property type="protein sequence ID" value="BAZ93750.1"/>
    <property type="molecule type" value="Genomic_DNA"/>
</dbReference>
<dbReference type="AlphaFoldDB" id="A0A1Z4VQ31"/>
<dbReference type="RefSeq" id="WP_096365917.1">
    <property type="nucleotide sequence ID" value="NZ_AP018052.1"/>
</dbReference>
<evidence type="ECO:0008006" key="4">
    <source>
        <dbReference type="Google" id="ProtNLM"/>
    </source>
</evidence>